<keyword evidence="2" id="KW-1185">Reference proteome</keyword>
<sequence>MMYRVIRGISRCFSSVASLKYWSVHDPDGVQVAVNEAGKVVGVCSTVKVSENLYFGGTFIVQEKSRDADIGRK</sequence>
<dbReference type="EMBL" id="BGPR01030809">
    <property type="protein sequence ID" value="GBO03548.1"/>
    <property type="molecule type" value="Genomic_DNA"/>
</dbReference>
<name>A0A4Y2TSP7_ARAVE</name>
<evidence type="ECO:0000313" key="1">
    <source>
        <dbReference type="EMBL" id="GBO03548.1"/>
    </source>
</evidence>
<accession>A0A4Y2TSP7</accession>
<reference evidence="1 2" key="1">
    <citation type="journal article" date="2019" name="Sci. Rep.">
        <title>Orb-weaving spider Araneus ventricosus genome elucidates the spidroin gene catalogue.</title>
        <authorList>
            <person name="Kono N."/>
            <person name="Nakamura H."/>
            <person name="Ohtoshi R."/>
            <person name="Moran D.A.P."/>
            <person name="Shinohara A."/>
            <person name="Yoshida Y."/>
            <person name="Fujiwara M."/>
            <person name="Mori M."/>
            <person name="Tomita M."/>
            <person name="Arakawa K."/>
        </authorList>
    </citation>
    <scope>NUCLEOTIDE SEQUENCE [LARGE SCALE GENOMIC DNA]</scope>
</reference>
<proteinExistence type="predicted"/>
<feature type="non-terminal residue" evidence="1">
    <location>
        <position position="73"/>
    </location>
</feature>
<organism evidence="1 2">
    <name type="scientific">Araneus ventricosus</name>
    <name type="common">Orbweaver spider</name>
    <name type="synonym">Epeira ventricosa</name>
    <dbReference type="NCBI Taxonomy" id="182803"/>
    <lineage>
        <taxon>Eukaryota</taxon>
        <taxon>Metazoa</taxon>
        <taxon>Ecdysozoa</taxon>
        <taxon>Arthropoda</taxon>
        <taxon>Chelicerata</taxon>
        <taxon>Arachnida</taxon>
        <taxon>Araneae</taxon>
        <taxon>Araneomorphae</taxon>
        <taxon>Entelegynae</taxon>
        <taxon>Araneoidea</taxon>
        <taxon>Araneidae</taxon>
        <taxon>Araneus</taxon>
    </lineage>
</organism>
<gene>
    <name evidence="1" type="ORF">AVEN_33779_1</name>
</gene>
<dbReference type="Proteomes" id="UP000499080">
    <property type="component" value="Unassembled WGS sequence"/>
</dbReference>
<dbReference type="AlphaFoldDB" id="A0A4Y2TSP7"/>
<dbReference type="OrthoDB" id="6421289at2759"/>
<protein>
    <recommendedName>
        <fullName evidence="3">N-acetyltransferase domain-containing protein</fullName>
    </recommendedName>
</protein>
<evidence type="ECO:0000313" key="2">
    <source>
        <dbReference type="Proteomes" id="UP000499080"/>
    </source>
</evidence>
<evidence type="ECO:0008006" key="3">
    <source>
        <dbReference type="Google" id="ProtNLM"/>
    </source>
</evidence>
<comment type="caution">
    <text evidence="1">The sequence shown here is derived from an EMBL/GenBank/DDBJ whole genome shotgun (WGS) entry which is preliminary data.</text>
</comment>